<evidence type="ECO:0000256" key="2">
    <source>
        <dbReference type="ARBA" id="ARBA00011059"/>
    </source>
</evidence>
<evidence type="ECO:0000313" key="12">
    <source>
        <dbReference type="EMBL" id="CAD7076675.1"/>
    </source>
</evidence>
<dbReference type="AlphaFoldDB" id="A0A7R8U9J8"/>
<feature type="compositionally biased region" description="Polar residues" evidence="11">
    <location>
        <begin position="13"/>
        <end position="27"/>
    </location>
</feature>
<evidence type="ECO:0000256" key="9">
    <source>
        <dbReference type="ARBA" id="ARBA00023212"/>
    </source>
</evidence>
<comment type="subcellular location">
    <subcellularLocation>
        <location evidence="1">Cytoplasm</location>
        <location evidence="1">Cytoskeleton</location>
        <location evidence="1">Cilium axoneme</location>
    </subcellularLocation>
</comment>
<keyword evidence="13" id="KW-1185">Reference proteome</keyword>
<name>A0A7R8U9J8_HERIL</name>
<evidence type="ECO:0000256" key="10">
    <source>
        <dbReference type="ARBA" id="ARBA00023273"/>
    </source>
</evidence>
<dbReference type="InterPro" id="IPR036322">
    <property type="entry name" value="WD40_repeat_dom_sf"/>
</dbReference>
<keyword evidence="4" id="KW-0853">WD repeat</keyword>
<feature type="compositionally biased region" description="Basic and acidic residues" evidence="11">
    <location>
        <begin position="275"/>
        <end position="300"/>
    </location>
</feature>
<evidence type="ECO:0000256" key="8">
    <source>
        <dbReference type="ARBA" id="ARBA00023175"/>
    </source>
</evidence>
<evidence type="ECO:0000313" key="13">
    <source>
        <dbReference type="Proteomes" id="UP000594454"/>
    </source>
</evidence>
<evidence type="ECO:0000256" key="6">
    <source>
        <dbReference type="ARBA" id="ARBA00022737"/>
    </source>
</evidence>
<feature type="region of interest" description="Disordered" evidence="11">
    <location>
        <begin position="126"/>
        <end position="217"/>
    </location>
</feature>
<dbReference type="FunCoup" id="A0A7R8U9J8">
    <property type="interactions" value="42"/>
</dbReference>
<feature type="region of interest" description="Disordered" evidence="11">
    <location>
        <begin position="274"/>
        <end position="300"/>
    </location>
</feature>
<dbReference type="SUPFAM" id="SSF50978">
    <property type="entry name" value="WD40 repeat-like"/>
    <property type="match status" value="1"/>
</dbReference>
<dbReference type="Gene3D" id="2.130.10.10">
    <property type="entry name" value="YVTN repeat-like/Quinoprotein amine dehydrogenase"/>
    <property type="match status" value="2"/>
</dbReference>
<keyword evidence="7" id="KW-0243">Dynein</keyword>
<sequence length="742" mass="84001">MPMKMSPDRTKRNTMQFQGKQNSQGKINASDYGTDDFESWMKSRALLKPDDQLELTEAELNEEISKVLTIQNTNVVKNLVIYSFTEGGYVPVPPVGNTVTLFNFEGTALHLESEEAQNQILEQGDESYLMEETTKSKARASIAKSGDEDDDDEEAQPEAGEAEPEEEGEVEVEPEAEPEEEEGVGEDAGEGGEGTEAGEAGEEEDEGRVAAPQPGGKKRKLINQFNYCERAALTYNNPSRSVETQTIPPPRSTYGGNVLQWVIYDSYAEDYAQQQKEKEKEKKPGAYKKEESKKKSDKNQATEELNKRYLQCWQILERMINQNIYDDIAQDYRYWEDPSDEFREEEGTLLPLWKFSYEKTKKMTVTDICFNTLYYDLFAVCFGSFDFMKQFAEGAVCLFTIKNPSFPDYRITCESGVMCCDIHPKYPFLLAIGLYDGNVAVYNLQIGCKDPIYMSQGVNGKHAEFVSEIKWGPDLQDGEINFYSISGDGKVFNWVLMQNKLSITTIITLFLEQDMIRGPDGTEIKLKGCGSCMTFHPTNREIFLVGTEEGFIYKCSTAYSSKYLMTYPAHYLSVYRIDFNKFNSNIFASCSGDWRVKVWEDMRSDPLFIFDLGSRVGDVKWAPYSSTVLAAVTSDGKVFVFDLNVNKYKAICVQAVVSRRKNQLTRLAFNDKLPFIIVGDDKGTTTSLKLSPNLRLRVKPPKKQQNIDQNVLQVQKLEKLLSLVRELPEGKNDNDTATTVGS</sequence>
<reference evidence="12 13" key="1">
    <citation type="submission" date="2020-11" db="EMBL/GenBank/DDBJ databases">
        <authorList>
            <person name="Wallbank WR R."/>
            <person name="Pardo Diaz C."/>
            <person name="Kozak K."/>
            <person name="Martin S."/>
            <person name="Jiggins C."/>
            <person name="Moest M."/>
            <person name="Warren A I."/>
            <person name="Generalovic N T."/>
            <person name="Byers J.R.P. K."/>
            <person name="Montejo-Kovacevich G."/>
            <person name="Yen C E."/>
        </authorList>
    </citation>
    <scope>NUCLEOTIDE SEQUENCE [LARGE SCALE GENOMIC DNA]</scope>
</reference>
<keyword evidence="9" id="KW-0206">Cytoskeleton</keyword>
<dbReference type="GO" id="GO:0036158">
    <property type="term" value="P:outer dynein arm assembly"/>
    <property type="evidence" value="ECO:0007669"/>
    <property type="project" value="TreeGrafter"/>
</dbReference>
<feature type="compositionally biased region" description="Basic and acidic residues" evidence="11">
    <location>
        <begin position="1"/>
        <end position="11"/>
    </location>
</feature>
<evidence type="ECO:0000256" key="3">
    <source>
        <dbReference type="ARBA" id="ARBA00022490"/>
    </source>
</evidence>
<dbReference type="EMBL" id="LR899009">
    <property type="protein sequence ID" value="CAD7076675.1"/>
    <property type="molecule type" value="Genomic_DNA"/>
</dbReference>
<dbReference type="GO" id="GO:0036157">
    <property type="term" value="C:outer dynein arm"/>
    <property type="evidence" value="ECO:0007669"/>
    <property type="project" value="TreeGrafter"/>
</dbReference>
<dbReference type="PANTHER" id="PTHR12442">
    <property type="entry name" value="DYNEIN INTERMEDIATE CHAIN"/>
    <property type="match status" value="1"/>
</dbReference>
<organism evidence="12 13">
    <name type="scientific">Hermetia illucens</name>
    <name type="common">Black soldier fly</name>
    <dbReference type="NCBI Taxonomy" id="343691"/>
    <lineage>
        <taxon>Eukaryota</taxon>
        <taxon>Metazoa</taxon>
        <taxon>Ecdysozoa</taxon>
        <taxon>Arthropoda</taxon>
        <taxon>Hexapoda</taxon>
        <taxon>Insecta</taxon>
        <taxon>Pterygota</taxon>
        <taxon>Neoptera</taxon>
        <taxon>Endopterygota</taxon>
        <taxon>Diptera</taxon>
        <taxon>Brachycera</taxon>
        <taxon>Stratiomyomorpha</taxon>
        <taxon>Stratiomyidae</taxon>
        <taxon>Hermetiinae</taxon>
        <taxon>Hermetia</taxon>
    </lineage>
</organism>
<protein>
    <recommendedName>
        <fullName evidence="14">Dynein intermediate chain 2, ciliary</fullName>
    </recommendedName>
</protein>
<dbReference type="PANTHER" id="PTHR12442:SF11">
    <property type="entry name" value="DYNEIN AXONEMAL INTERMEDIATE CHAIN 1"/>
    <property type="match status" value="1"/>
</dbReference>
<comment type="similarity">
    <text evidence="2">Belongs to the dynein intermediate chain family.</text>
</comment>
<dbReference type="InParanoid" id="A0A7R8U9J8"/>
<dbReference type="GO" id="GO:0045504">
    <property type="term" value="F:dynein heavy chain binding"/>
    <property type="evidence" value="ECO:0007669"/>
    <property type="project" value="TreeGrafter"/>
</dbReference>
<dbReference type="InterPro" id="IPR050687">
    <property type="entry name" value="Dynein_IC"/>
</dbReference>
<keyword evidence="6" id="KW-0677">Repeat</keyword>
<dbReference type="Pfam" id="PF00400">
    <property type="entry name" value="WD40"/>
    <property type="match status" value="1"/>
</dbReference>
<evidence type="ECO:0000256" key="4">
    <source>
        <dbReference type="ARBA" id="ARBA00022574"/>
    </source>
</evidence>
<dbReference type="GO" id="GO:0003341">
    <property type="term" value="P:cilium movement"/>
    <property type="evidence" value="ECO:0007669"/>
    <property type="project" value="TreeGrafter"/>
</dbReference>
<feature type="compositionally biased region" description="Acidic residues" evidence="11">
    <location>
        <begin position="147"/>
        <end position="190"/>
    </location>
</feature>
<evidence type="ECO:0000256" key="11">
    <source>
        <dbReference type="SAM" id="MobiDB-lite"/>
    </source>
</evidence>
<keyword evidence="5" id="KW-0493">Microtubule</keyword>
<feature type="region of interest" description="Disordered" evidence="11">
    <location>
        <begin position="1"/>
        <end position="32"/>
    </location>
</feature>
<gene>
    <name evidence="12" type="ORF">HERILL_LOCUS75</name>
</gene>
<dbReference type="GO" id="GO:0005874">
    <property type="term" value="C:microtubule"/>
    <property type="evidence" value="ECO:0007669"/>
    <property type="project" value="UniProtKB-KW"/>
</dbReference>
<dbReference type="SMART" id="SM00320">
    <property type="entry name" value="WD40"/>
    <property type="match status" value="3"/>
</dbReference>
<keyword evidence="10" id="KW-0966">Cell projection</keyword>
<dbReference type="GO" id="GO:0045503">
    <property type="term" value="F:dynein light chain binding"/>
    <property type="evidence" value="ECO:0007669"/>
    <property type="project" value="TreeGrafter"/>
</dbReference>
<keyword evidence="3" id="KW-0963">Cytoplasm</keyword>
<dbReference type="FunFam" id="2.130.10.10:FF:000251">
    <property type="entry name" value="Dynein axonemal intermediate chain 1"/>
    <property type="match status" value="1"/>
</dbReference>
<dbReference type="InterPro" id="IPR015943">
    <property type="entry name" value="WD40/YVTN_repeat-like_dom_sf"/>
</dbReference>
<dbReference type="OrthoDB" id="10261376at2759"/>
<evidence type="ECO:0000256" key="7">
    <source>
        <dbReference type="ARBA" id="ARBA00023017"/>
    </source>
</evidence>
<dbReference type="InterPro" id="IPR001680">
    <property type="entry name" value="WD40_rpt"/>
</dbReference>
<evidence type="ECO:0000256" key="5">
    <source>
        <dbReference type="ARBA" id="ARBA00022701"/>
    </source>
</evidence>
<dbReference type="Proteomes" id="UP000594454">
    <property type="component" value="Chromosome 1"/>
</dbReference>
<evidence type="ECO:0008006" key="14">
    <source>
        <dbReference type="Google" id="ProtNLM"/>
    </source>
</evidence>
<proteinExistence type="inferred from homology"/>
<evidence type="ECO:0000256" key="1">
    <source>
        <dbReference type="ARBA" id="ARBA00004430"/>
    </source>
</evidence>
<accession>A0A7R8U9J8</accession>
<keyword evidence="8" id="KW-0505">Motor protein</keyword>